<evidence type="ECO:0000256" key="1">
    <source>
        <dbReference type="SAM" id="MobiDB-lite"/>
    </source>
</evidence>
<accession>A0AAV7NRR7</accession>
<dbReference type="Proteomes" id="UP001066276">
    <property type="component" value="Chromosome 8"/>
</dbReference>
<sequence>MLHLHSGWEIDAMQLEKRHAIPTVAAVNDASPQAARLLDTVQLFFNATSLGAENQPKACPDPRCPSGIDTSRSCGRERPTHVDPTRGGTMDGLTCV</sequence>
<feature type="region of interest" description="Disordered" evidence="1">
    <location>
        <begin position="55"/>
        <end position="96"/>
    </location>
</feature>
<reference evidence="2" key="1">
    <citation type="journal article" date="2022" name="bioRxiv">
        <title>Sequencing and chromosome-scale assembly of the giantPleurodeles waltlgenome.</title>
        <authorList>
            <person name="Brown T."/>
            <person name="Elewa A."/>
            <person name="Iarovenko S."/>
            <person name="Subramanian E."/>
            <person name="Araus A.J."/>
            <person name="Petzold A."/>
            <person name="Susuki M."/>
            <person name="Suzuki K.-i.T."/>
            <person name="Hayashi T."/>
            <person name="Toyoda A."/>
            <person name="Oliveira C."/>
            <person name="Osipova E."/>
            <person name="Leigh N.D."/>
            <person name="Simon A."/>
            <person name="Yun M.H."/>
        </authorList>
    </citation>
    <scope>NUCLEOTIDE SEQUENCE</scope>
    <source>
        <strain evidence="2">20211129_DDA</strain>
        <tissue evidence="2">Liver</tissue>
    </source>
</reference>
<name>A0AAV7NRR7_PLEWA</name>
<evidence type="ECO:0000313" key="3">
    <source>
        <dbReference type="Proteomes" id="UP001066276"/>
    </source>
</evidence>
<keyword evidence="3" id="KW-1185">Reference proteome</keyword>
<organism evidence="2 3">
    <name type="scientific">Pleurodeles waltl</name>
    <name type="common">Iberian ribbed newt</name>
    <dbReference type="NCBI Taxonomy" id="8319"/>
    <lineage>
        <taxon>Eukaryota</taxon>
        <taxon>Metazoa</taxon>
        <taxon>Chordata</taxon>
        <taxon>Craniata</taxon>
        <taxon>Vertebrata</taxon>
        <taxon>Euteleostomi</taxon>
        <taxon>Amphibia</taxon>
        <taxon>Batrachia</taxon>
        <taxon>Caudata</taxon>
        <taxon>Salamandroidea</taxon>
        <taxon>Salamandridae</taxon>
        <taxon>Pleurodelinae</taxon>
        <taxon>Pleurodeles</taxon>
    </lineage>
</organism>
<feature type="compositionally biased region" description="Basic and acidic residues" evidence="1">
    <location>
        <begin position="74"/>
        <end position="84"/>
    </location>
</feature>
<protein>
    <submittedName>
        <fullName evidence="2">Uncharacterized protein</fullName>
    </submittedName>
</protein>
<evidence type="ECO:0000313" key="2">
    <source>
        <dbReference type="EMBL" id="KAJ1117319.1"/>
    </source>
</evidence>
<comment type="caution">
    <text evidence="2">The sequence shown here is derived from an EMBL/GenBank/DDBJ whole genome shotgun (WGS) entry which is preliminary data.</text>
</comment>
<dbReference type="EMBL" id="JANPWB010000012">
    <property type="protein sequence ID" value="KAJ1117319.1"/>
    <property type="molecule type" value="Genomic_DNA"/>
</dbReference>
<proteinExistence type="predicted"/>
<dbReference type="AlphaFoldDB" id="A0AAV7NRR7"/>
<gene>
    <name evidence="2" type="ORF">NDU88_005519</name>
</gene>